<keyword evidence="5" id="KW-0670">Pyruvate</keyword>
<dbReference type="NCBIfam" id="TIGR01108">
    <property type="entry name" value="oadA"/>
    <property type="match status" value="1"/>
</dbReference>
<feature type="domain" description="Lipoyl-binding" evidence="3">
    <location>
        <begin position="552"/>
        <end position="637"/>
    </location>
</feature>
<dbReference type="NCBIfam" id="NF006761">
    <property type="entry name" value="PRK09282.1"/>
    <property type="match status" value="1"/>
</dbReference>
<dbReference type="InterPro" id="IPR000891">
    <property type="entry name" value="PYR_CT"/>
</dbReference>
<dbReference type="InterPro" id="IPR011053">
    <property type="entry name" value="Single_hybrid_motif"/>
</dbReference>
<protein>
    <submittedName>
        <fullName evidence="5">Pyruvate carboxylase subunit B (Biotin-containing)</fullName>
        <ecNumber evidence="5">6.4.1.1</ecNumber>
    </submittedName>
</protein>
<reference evidence="5" key="1">
    <citation type="submission" date="2018-06" db="EMBL/GenBank/DDBJ databases">
        <authorList>
            <person name="Zhirakovskaya E."/>
        </authorList>
    </citation>
    <scope>NUCLEOTIDE SEQUENCE</scope>
</reference>
<feature type="region of interest" description="Disordered" evidence="2">
    <location>
        <begin position="1"/>
        <end position="28"/>
    </location>
</feature>
<dbReference type="SUPFAM" id="SSF51569">
    <property type="entry name" value="Aldolase"/>
    <property type="match status" value="1"/>
</dbReference>
<dbReference type="EMBL" id="UOEZ01000068">
    <property type="protein sequence ID" value="VAW38262.1"/>
    <property type="molecule type" value="Genomic_DNA"/>
</dbReference>
<dbReference type="CDD" id="cd06850">
    <property type="entry name" value="biotinyl_domain"/>
    <property type="match status" value="1"/>
</dbReference>
<dbReference type="GO" id="GO:0006094">
    <property type="term" value="P:gluconeogenesis"/>
    <property type="evidence" value="ECO:0007669"/>
    <property type="project" value="TreeGrafter"/>
</dbReference>
<dbReference type="PANTHER" id="PTHR43778:SF2">
    <property type="entry name" value="PYRUVATE CARBOXYLASE, MITOCHONDRIAL"/>
    <property type="match status" value="1"/>
</dbReference>
<dbReference type="InterPro" id="IPR000089">
    <property type="entry name" value="Biotin_lipoyl"/>
</dbReference>
<dbReference type="Pfam" id="PF00364">
    <property type="entry name" value="Biotin_lipoyl"/>
    <property type="match status" value="1"/>
</dbReference>
<dbReference type="GO" id="GO:0008948">
    <property type="term" value="F:oxaloacetate decarboxylase activity"/>
    <property type="evidence" value="ECO:0007669"/>
    <property type="project" value="InterPro"/>
</dbReference>
<dbReference type="PANTHER" id="PTHR43778">
    <property type="entry name" value="PYRUVATE CARBOXYLASE"/>
    <property type="match status" value="1"/>
</dbReference>
<dbReference type="EC" id="6.4.1.1" evidence="5"/>
<dbReference type="GO" id="GO:0004736">
    <property type="term" value="F:pyruvate carboxylase activity"/>
    <property type="evidence" value="ECO:0007669"/>
    <property type="project" value="UniProtKB-EC"/>
</dbReference>
<evidence type="ECO:0000259" key="4">
    <source>
        <dbReference type="PROSITE" id="PS50991"/>
    </source>
</evidence>
<gene>
    <name evidence="5" type="ORF">MNBD_DELTA02-43</name>
</gene>
<dbReference type="Gene3D" id="3.20.20.70">
    <property type="entry name" value="Aldolase class I"/>
    <property type="match status" value="1"/>
</dbReference>
<dbReference type="SUPFAM" id="SSF51230">
    <property type="entry name" value="Single hybrid motif"/>
    <property type="match status" value="1"/>
</dbReference>
<feature type="compositionally biased region" description="Acidic residues" evidence="2">
    <location>
        <begin position="475"/>
        <end position="486"/>
    </location>
</feature>
<dbReference type="InterPro" id="IPR005776">
    <property type="entry name" value="OadA"/>
</dbReference>
<dbReference type="InterPro" id="IPR055268">
    <property type="entry name" value="PCB-like"/>
</dbReference>
<dbReference type="Pfam" id="PF00682">
    <property type="entry name" value="HMGL-like"/>
    <property type="match status" value="1"/>
</dbReference>
<evidence type="ECO:0000256" key="1">
    <source>
        <dbReference type="ARBA" id="ARBA00023267"/>
    </source>
</evidence>
<dbReference type="PROSITE" id="PS00188">
    <property type="entry name" value="BIOTIN"/>
    <property type="match status" value="1"/>
</dbReference>
<keyword evidence="1" id="KW-0092">Biotin</keyword>
<dbReference type="Gene3D" id="2.40.50.100">
    <property type="match status" value="1"/>
</dbReference>
<dbReference type="FunFam" id="2.40.50.100:FF:000003">
    <property type="entry name" value="Acetyl-CoA carboxylase biotin carboxyl carrier protein"/>
    <property type="match status" value="1"/>
</dbReference>
<evidence type="ECO:0000256" key="2">
    <source>
        <dbReference type="SAM" id="MobiDB-lite"/>
    </source>
</evidence>
<evidence type="ECO:0000313" key="5">
    <source>
        <dbReference type="EMBL" id="VAW38262.1"/>
    </source>
</evidence>
<dbReference type="Pfam" id="PF02436">
    <property type="entry name" value="PYC_OADA"/>
    <property type="match status" value="1"/>
</dbReference>
<dbReference type="CDD" id="cd07937">
    <property type="entry name" value="DRE_TIM_PC_TC_5S"/>
    <property type="match status" value="1"/>
</dbReference>
<feature type="region of interest" description="Disordered" evidence="2">
    <location>
        <begin position="472"/>
        <end position="497"/>
    </location>
</feature>
<dbReference type="InterPro" id="IPR013785">
    <property type="entry name" value="Aldolase_TIM"/>
</dbReference>
<dbReference type="InterPro" id="IPR003379">
    <property type="entry name" value="Carboxylase_cons_dom"/>
</dbReference>
<sequence>MSAKKAKKSTTAKRSPAKARAPKKQAKTRARITDTILRDAHQSILATRMRTADMLEITPLLDKVGYWSLEVWGGATFDTCLRFLKEDPWERLKTLRKALPNTRLQMLLRGQNLVGYRHYADDVVKAFVEKSAENGMDVFRIFDALNDIRNLKVAIKAAKKAKKTVEGTICYTVSPVHTHEGFVNMAMELAELGSDVICVKDMAGLLTPGNAFDLVTKLREKLSLPIHIHSHDSAGLASMSYLKAIEAGANIVDTAISSLSSGSAQPPTESLVAALQGTPYDTGLDLSLLDEIAARVRVIRKKYARFESEFTGINPKTLVAQIPGGMISNLAQQLTEQNALDKMDEVFDELPRVREDMGYPPLVTPSSQIVGTQATLNVLTGERYKVITSETRNYFKGLYGKAPGKINAKAKKLAIGNEKPIRCRPADLLKPELKKMTKELQGKTESMEDILSYTLFPAVASEFFEQRAKGTLEPEPLEVESNDDDGSGGQSRHLAPSEFNITVHGETYRVKVAGAGHKSEGKRPFFIKIDNRLEEVIVESLTEVIPTTAGVIEAESIPQSIRHQPAKEGDVTTPVPGKITSLKVSVGDEISEGDTVLTVEAMKMENAVHSPINGTVERILVKVGDDVNPDETLMEITNK</sequence>
<organism evidence="5">
    <name type="scientific">hydrothermal vent metagenome</name>
    <dbReference type="NCBI Taxonomy" id="652676"/>
    <lineage>
        <taxon>unclassified sequences</taxon>
        <taxon>metagenomes</taxon>
        <taxon>ecological metagenomes</taxon>
    </lineage>
</organism>
<name>A0A3B0VH06_9ZZZZ</name>
<feature type="domain" description="Pyruvate carboxyltransferase" evidence="4">
    <location>
        <begin position="30"/>
        <end position="290"/>
    </location>
</feature>
<dbReference type="PROSITE" id="PS50968">
    <property type="entry name" value="BIOTINYL_LIPOYL"/>
    <property type="match status" value="1"/>
</dbReference>
<dbReference type="AlphaFoldDB" id="A0A3B0VH06"/>
<evidence type="ECO:0000259" key="3">
    <source>
        <dbReference type="PROSITE" id="PS50968"/>
    </source>
</evidence>
<proteinExistence type="predicted"/>
<accession>A0A3B0VH06</accession>
<keyword evidence="5" id="KW-0436">Ligase</keyword>
<dbReference type="SUPFAM" id="SSF89000">
    <property type="entry name" value="post-HMGL domain-like"/>
    <property type="match status" value="1"/>
</dbReference>
<dbReference type="GO" id="GO:0006814">
    <property type="term" value="P:sodium ion transport"/>
    <property type="evidence" value="ECO:0007669"/>
    <property type="project" value="InterPro"/>
</dbReference>
<dbReference type="PROSITE" id="PS50991">
    <property type="entry name" value="PYR_CT"/>
    <property type="match status" value="1"/>
</dbReference>
<dbReference type="GO" id="GO:0005737">
    <property type="term" value="C:cytoplasm"/>
    <property type="evidence" value="ECO:0007669"/>
    <property type="project" value="TreeGrafter"/>
</dbReference>
<dbReference type="InterPro" id="IPR001882">
    <property type="entry name" value="Biotin_BS"/>
</dbReference>